<comment type="caution">
    <text evidence="2">The sequence shown here is derived from an EMBL/GenBank/DDBJ whole genome shotgun (WGS) entry which is preliminary data.</text>
</comment>
<keyword evidence="3" id="KW-1185">Reference proteome</keyword>
<proteinExistence type="predicted"/>
<dbReference type="Pfam" id="PF14099">
    <property type="entry name" value="Polysacc_lyase"/>
    <property type="match status" value="1"/>
</dbReference>
<accession>A0A7X2LRZ7</accession>
<dbReference type="AlphaFoldDB" id="A0A7X2LRZ7"/>
<sequence length="301" mass="32632">MQAFAKLSAAAILAIGCNSAFAQLDLARSGSVDTVSSNPNPLMYVSQNLARNATATYRYLDDLYSLGSSSPTRLALVPDPLGSSRKVFSHTVYSTDPLVSGGSRTEVSLKYDYVIEGVRWYAFSMLFPSDWQFHASPTVVAQMNTSQKTTSVPPPVAVVASGQDLNIELHSNYRNMSGTGTDPATRANTADLLVRAGKIETNKWYCFVVRADWSFKPGIGSLQIWMNGNLAYESVNAYNAYDTWLGNYPKVGLYLPGVMQVPSRRLYTDFIYTGGASSTYDTMAALTPCGTAAAPTANVIR</sequence>
<reference evidence="2 3" key="1">
    <citation type="submission" date="2019-11" db="EMBL/GenBank/DDBJ databases">
        <title>Novel species isolated from a subtropical stream in China.</title>
        <authorList>
            <person name="Lu H."/>
        </authorList>
    </citation>
    <scope>NUCLEOTIDE SEQUENCE [LARGE SCALE GENOMIC DNA]</scope>
    <source>
        <strain evidence="2 3">FT92W</strain>
    </source>
</reference>
<organism evidence="2 3">
    <name type="scientific">Pseudoduganella rivuli</name>
    <dbReference type="NCBI Taxonomy" id="2666085"/>
    <lineage>
        <taxon>Bacteria</taxon>
        <taxon>Pseudomonadati</taxon>
        <taxon>Pseudomonadota</taxon>
        <taxon>Betaproteobacteria</taxon>
        <taxon>Burkholderiales</taxon>
        <taxon>Oxalobacteraceae</taxon>
        <taxon>Telluria group</taxon>
        <taxon>Pseudoduganella</taxon>
    </lineage>
</organism>
<dbReference type="EMBL" id="WKJJ01000004">
    <property type="protein sequence ID" value="MRV71761.1"/>
    <property type="molecule type" value="Genomic_DNA"/>
</dbReference>
<dbReference type="Gene3D" id="2.60.120.200">
    <property type="match status" value="1"/>
</dbReference>
<protein>
    <recommendedName>
        <fullName evidence="4">Polysaccharide lyase</fullName>
    </recommendedName>
</protein>
<gene>
    <name evidence="2" type="ORF">GJ700_08470</name>
</gene>
<evidence type="ECO:0008006" key="4">
    <source>
        <dbReference type="Google" id="ProtNLM"/>
    </source>
</evidence>
<name>A0A7X2LRZ7_9BURK</name>
<dbReference type="Proteomes" id="UP000446768">
    <property type="component" value="Unassembled WGS sequence"/>
</dbReference>
<evidence type="ECO:0000313" key="2">
    <source>
        <dbReference type="EMBL" id="MRV71761.1"/>
    </source>
</evidence>
<feature type="chain" id="PRO_5031352571" description="Polysaccharide lyase" evidence="1">
    <location>
        <begin position="23"/>
        <end position="301"/>
    </location>
</feature>
<dbReference type="InterPro" id="IPR025975">
    <property type="entry name" value="Polysacc_lyase"/>
</dbReference>
<feature type="signal peptide" evidence="1">
    <location>
        <begin position="1"/>
        <end position="22"/>
    </location>
</feature>
<evidence type="ECO:0000313" key="3">
    <source>
        <dbReference type="Proteomes" id="UP000446768"/>
    </source>
</evidence>
<keyword evidence="1" id="KW-0732">Signal</keyword>
<dbReference type="PROSITE" id="PS51257">
    <property type="entry name" value="PROKAR_LIPOPROTEIN"/>
    <property type="match status" value="1"/>
</dbReference>
<dbReference type="RefSeq" id="WP_154372565.1">
    <property type="nucleotide sequence ID" value="NZ_WKJJ01000004.1"/>
</dbReference>
<evidence type="ECO:0000256" key="1">
    <source>
        <dbReference type="SAM" id="SignalP"/>
    </source>
</evidence>